<dbReference type="AlphaFoldDB" id="A0A921LTD9"/>
<keyword evidence="3" id="KW-0067">ATP-binding</keyword>
<name>A0A921LTD9_9ACTN</name>
<comment type="caution">
    <text evidence="3">The sequence shown here is derived from an EMBL/GenBank/DDBJ whole genome shotgun (WGS) entry which is preliminary data.</text>
</comment>
<dbReference type="Pfam" id="PF13635">
    <property type="entry name" value="DUF4143"/>
    <property type="match status" value="1"/>
</dbReference>
<organism evidence="3 4">
    <name type="scientific">Enorma phocaeensis</name>
    <dbReference type="NCBI Taxonomy" id="1871019"/>
    <lineage>
        <taxon>Bacteria</taxon>
        <taxon>Bacillati</taxon>
        <taxon>Actinomycetota</taxon>
        <taxon>Coriobacteriia</taxon>
        <taxon>Coriobacteriales</taxon>
        <taxon>Coriobacteriaceae</taxon>
        <taxon>Enorma</taxon>
    </lineage>
</organism>
<dbReference type="PANTHER" id="PTHR33295:SF7">
    <property type="entry name" value="ATPASE"/>
    <property type="match status" value="1"/>
</dbReference>
<evidence type="ECO:0000259" key="1">
    <source>
        <dbReference type="Pfam" id="PF13173"/>
    </source>
</evidence>
<sequence>MTDTIARWKQHSHKALLLTGARQVGKSFVIRAFGREHYSSYVEINLLLDKDAARTLAGSTSAIDFINRVALLTAEPLVEHDTLIFVDEIQELPEIVTLIKALVEDGRYSYAFSGSMLGTEFKGVSSFPVGFVEHFIMRPLDFEEFCWAIGIGQDVLDRVRECVRCGRTVDGYLHEAFSKNFRSYVVAGGMPEVVQNYLDSGFALVETRGLQAQLVRQYATDIGKYAGSRALEVRRIYDQIPVQLEEDPHRFMLSSLRHGARYGQYNHDFLWLVNAGVGLMVQQATEAKSPLKRSEDASKFKLYQSDTGMLVSRCPQSTARAIYLDMKAPNLGGIYENVVAQELAARGIPLWYYQSGAVGEVDFLMEGRSGHVMPIEVKSGKKVRSHAALDRLLAVSGTSIREAVVLSRNNVSKEGPIWYLPWYAAYCLDEFTEREEGAFTFAPVVPE</sequence>
<evidence type="ECO:0000313" key="4">
    <source>
        <dbReference type="Proteomes" id="UP000753256"/>
    </source>
</evidence>
<dbReference type="InterPro" id="IPR027417">
    <property type="entry name" value="P-loop_NTPase"/>
</dbReference>
<dbReference type="SUPFAM" id="SSF52540">
    <property type="entry name" value="P-loop containing nucleoside triphosphate hydrolases"/>
    <property type="match status" value="1"/>
</dbReference>
<accession>A0A921LTD9</accession>
<feature type="domain" description="DUF4143" evidence="2">
    <location>
        <begin position="221"/>
        <end position="380"/>
    </location>
</feature>
<proteinExistence type="predicted"/>
<gene>
    <name evidence="3" type="ORF">K8V70_05225</name>
</gene>
<dbReference type="Pfam" id="PF13173">
    <property type="entry name" value="AAA_14"/>
    <property type="match status" value="1"/>
</dbReference>
<dbReference type="Gene3D" id="3.40.50.300">
    <property type="entry name" value="P-loop containing nucleotide triphosphate hydrolases"/>
    <property type="match status" value="1"/>
</dbReference>
<evidence type="ECO:0000313" key="3">
    <source>
        <dbReference type="EMBL" id="HJG37246.1"/>
    </source>
</evidence>
<dbReference type="Proteomes" id="UP000753256">
    <property type="component" value="Unassembled WGS sequence"/>
</dbReference>
<reference evidence="3" key="1">
    <citation type="journal article" date="2021" name="PeerJ">
        <title>Extensive microbial diversity within the chicken gut microbiome revealed by metagenomics and culture.</title>
        <authorList>
            <person name="Gilroy R."/>
            <person name="Ravi A."/>
            <person name="Getino M."/>
            <person name="Pursley I."/>
            <person name="Horton D.L."/>
            <person name="Alikhan N.F."/>
            <person name="Baker D."/>
            <person name="Gharbi K."/>
            <person name="Hall N."/>
            <person name="Watson M."/>
            <person name="Adriaenssens E.M."/>
            <person name="Foster-Nyarko E."/>
            <person name="Jarju S."/>
            <person name="Secka A."/>
            <person name="Antonio M."/>
            <person name="Oren A."/>
            <person name="Chaudhuri R.R."/>
            <person name="La Ragione R."/>
            <person name="Hildebrand F."/>
            <person name="Pallen M.J."/>
        </authorList>
    </citation>
    <scope>NUCLEOTIDE SEQUENCE</scope>
    <source>
        <strain evidence="3">ChiHjej13B12-9602</strain>
    </source>
</reference>
<dbReference type="RefSeq" id="WP_273189912.1">
    <property type="nucleotide sequence ID" value="NZ_DYUZ01000022.1"/>
</dbReference>
<dbReference type="GO" id="GO:0005524">
    <property type="term" value="F:ATP binding"/>
    <property type="evidence" value="ECO:0007669"/>
    <property type="project" value="UniProtKB-KW"/>
</dbReference>
<protein>
    <submittedName>
        <fullName evidence="3">ATP-binding protein</fullName>
    </submittedName>
</protein>
<dbReference type="EMBL" id="DYUZ01000022">
    <property type="protein sequence ID" value="HJG37246.1"/>
    <property type="molecule type" value="Genomic_DNA"/>
</dbReference>
<evidence type="ECO:0000259" key="2">
    <source>
        <dbReference type="Pfam" id="PF13635"/>
    </source>
</evidence>
<dbReference type="InterPro" id="IPR041682">
    <property type="entry name" value="AAA_14"/>
</dbReference>
<keyword evidence="3" id="KW-0547">Nucleotide-binding</keyword>
<feature type="domain" description="AAA" evidence="1">
    <location>
        <begin position="13"/>
        <end position="146"/>
    </location>
</feature>
<dbReference type="PANTHER" id="PTHR33295">
    <property type="entry name" value="ATPASE"/>
    <property type="match status" value="1"/>
</dbReference>
<reference evidence="3" key="2">
    <citation type="submission" date="2021-09" db="EMBL/GenBank/DDBJ databases">
        <authorList>
            <person name="Gilroy R."/>
        </authorList>
    </citation>
    <scope>NUCLEOTIDE SEQUENCE</scope>
    <source>
        <strain evidence="3">ChiHjej13B12-9602</strain>
    </source>
</reference>
<dbReference type="InterPro" id="IPR025420">
    <property type="entry name" value="DUF4143"/>
</dbReference>